<dbReference type="PROSITE" id="PS00107">
    <property type="entry name" value="PROTEIN_KINASE_ATP"/>
    <property type="match status" value="1"/>
</dbReference>
<dbReference type="CDD" id="cd14063">
    <property type="entry name" value="PK_KSR"/>
    <property type="match status" value="1"/>
</dbReference>
<keyword evidence="2" id="KW-0808">Transferase</keyword>
<evidence type="ECO:0000256" key="5">
    <source>
        <dbReference type="ARBA" id="ARBA00022840"/>
    </source>
</evidence>
<feature type="domain" description="Protein kinase" evidence="10">
    <location>
        <begin position="65"/>
        <end position="336"/>
    </location>
</feature>
<dbReference type="InterPro" id="IPR011009">
    <property type="entry name" value="Kinase-like_dom_sf"/>
</dbReference>
<dbReference type="Pfam" id="PF07714">
    <property type="entry name" value="PK_Tyr_Ser-Thr"/>
    <property type="match status" value="1"/>
</dbReference>
<dbReference type="PROSITE" id="PS50011">
    <property type="entry name" value="PROTEIN_KINASE_DOM"/>
    <property type="match status" value="1"/>
</dbReference>
<dbReference type="SUPFAM" id="SSF56112">
    <property type="entry name" value="Protein kinase-like (PK-like)"/>
    <property type="match status" value="1"/>
</dbReference>
<evidence type="ECO:0000256" key="6">
    <source>
        <dbReference type="ARBA" id="ARBA00047899"/>
    </source>
</evidence>
<gene>
    <name evidence="11" type="primary">KSR2</name>
    <name evidence="11" type="ORF">CEXT_91671</name>
</gene>
<evidence type="ECO:0000259" key="10">
    <source>
        <dbReference type="PROSITE" id="PS50011"/>
    </source>
</evidence>
<organism evidence="11 12">
    <name type="scientific">Caerostris extrusa</name>
    <name type="common">Bark spider</name>
    <name type="synonym">Caerostris bankana</name>
    <dbReference type="NCBI Taxonomy" id="172846"/>
    <lineage>
        <taxon>Eukaryota</taxon>
        <taxon>Metazoa</taxon>
        <taxon>Ecdysozoa</taxon>
        <taxon>Arthropoda</taxon>
        <taxon>Chelicerata</taxon>
        <taxon>Arachnida</taxon>
        <taxon>Araneae</taxon>
        <taxon>Araneomorphae</taxon>
        <taxon>Entelegynae</taxon>
        <taxon>Araneoidea</taxon>
        <taxon>Araneidae</taxon>
        <taxon>Caerostris</taxon>
    </lineage>
</organism>
<dbReference type="FunFam" id="1.10.510.10:FF:000107">
    <property type="entry name" value="kinase suppressor of Ras 1"/>
    <property type="match status" value="1"/>
</dbReference>
<keyword evidence="5 8" id="KW-0067">ATP-binding</keyword>
<dbReference type="Gene3D" id="1.10.510.10">
    <property type="entry name" value="Transferase(Phosphotransferase) domain 1"/>
    <property type="match status" value="1"/>
</dbReference>
<proteinExistence type="inferred from homology"/>
<dbReference type="InterPro" id="IPR008271">
    <property type="entry name" value="Ser/Thr_kinase_AS"/>
</dbReference>
<evidence type="ECO:0000256" key="3">
    <source>
        <dbReference type="ARBA" id="ARBA00022741"/>
    </source>
</evidence>
<keyword evidence="1 9" id="KW-0723">Serine/threonine-protein kinase</keyword>
<dbReference type="GO" id="GO:0005524">
    <property type="term" value="F:ATP binding"/>
    <property type="evidence" value="ECO:0007669"/>
    <property type="project" value="UniProtKB-UniRule"/>
</dbReference>
<dbReference type="PANTHER" id="PTHR44329:SF253">
    <property type="entry name" value="KINASE SUPPRESSOR OF RAS 2"/>
    <property type="match status" value="1"/>
</dbReference>
<reference evidence="11 12" key="1">
    <citation type="submission" date="2021-06" db="EMBL/GenBank/DDBJ databases">
        <title>Caerostris extrusa draft genome.</title>
        <authorList>
            <person name="Kono N."/>
            <person name="Arakawa K."/>
        </authorList>
    </citation>
    <scope>NUCLEOTIDE SEQUENCE [LARGE SCALE GENOMIC DNA]</scope>
</reference>
<dbReference type="InterPro" id="IPR017441">
    <property type="entry name" value="Protein_kinase_ATP_BS"/>
</dbReference>
<dbReference type="FunFam" id="3.30.200.20:FF:000034">
    <property type="entry name" value="Kinase suppressor of Ras 1"/>
    <property type="match status" value="1"/>
</dbReference>
<dbReference type="Proteomes" id="UP001054945">
    <property type="component" value="Unassembled WGS sequence"/>
</dbReference>
<evidence type="ECO:0000256" key="4">
    <source>
        <dbReference type="ARBA" id="ARBA00022777"/>
    </source>
</evidence>
<dbReference type="GO" id="GO:0004674">
    <property type="term" value="F:protein serine/threonine kinase activity"/>
    <property type="evidence" value="ECO:0007669"/>
    <property type="project" value="UniProtKB-KW"/>
</dbReference>
<dbReference type="InterPro" id="IPR000719">
    <property type="entry name" value="Prot_kinase_dom"/>
</dbReference>
<keyword evidence="12" id="KW-1185">Reference proteome</keyword>
<evidence type="ECO:0000256" key="7">
    <source>
        <dbReference type="ARBA" id="ARBA00048679"/>
    </source>
</evidence>
<dbReference type="AlphaFoldDB" id="A0AAV4QAL9"/>
<evidence type="ECO:0000256" key="2">
    <source>
        <dbReference type="ARBA" id="ARBA00022679"/>
    </source>
</evidence>
<dbReference type="PANTHER" id="PTHR44329">
    <property type="entry name" value="SERINE/THREONINE-PROTEIN KINASE TNNI3K-RELATED"/>
    <property type="match status" value="1"/>
</dbReference>
<name>A0AAV4QAL9_CAEEX</name>
<comment type="similarity">
    <text evidence="9">Belongs to the protein kinase superfamily.</text>
</comment>
<comment type="catalytic activity">
    <reaction evidence="6">
        <text>L-threonyl-[protein] + ATP = O-phospho-L-threonyl-[protein] + ADP + H(+)</text>
        <dbReference type="Rhea" id="RHEA:46608"/>
        <dbReference type="Rhea" id="RHEA-COMP:11060"/>
        <dbReference type="Rhea" id="RHEA-COMP:11605"/>
        <dbReference type="ChEBI" id="CHEBI:15378"/>
        <dbReference type="ChEBI" id="CHEBI:30013"/>
        <dbReference type="ChEBI" id="CHEBI:30616"/>
        <dbReference type="ChEBI" id="CHEBI:61977"/>
        <dbReference type="ChEBI" id="CHEBI:456216"/>
        <dbReference type="EC" id="2.7.11.1"/>
    </reaction>
</comment>
<comment type="caution">
    <text evidence="11">The sequence shown here is derived from an EMBL/GenBank/DDBJ whole genome shotgun (WGS) entry which is preliminary data.</text>
</comment>
<evidence type="ECO:0000256" key="9">
    <source>
        <dbReference type="RuleBase" id="RU000304"/>
    </source>
</evidence>
<sequence>MYVKIEDPNNIYVDTAKEITLETKPLVDNEMVETQKSNDSDKTVGSGSTQNSLSLREWDIPYDELDIYEEVGTGRFGTVYRGNWHGSVAIKMLDMDHVDDKKTLETFKQEVATFRKTRHENLVLFMGACMKPPKLAIVTSLCKGMTLYTHIHLRKDKFNLNRTITIAQQISQGMGYLHARDIIHKDLKTKNIFFENGKVVITDFGLFSVTKLCHGNRKGEWLTIPKGWLCYLAPEVIRSLRAGSQQENDNLPFSRSSDIYAFGTVWYELLCGEWPFHGHPSEAIIWQVGKGVKQTLANIQASRDVKDILMTCWAYKDTERPEFSKILTMLSRLPMLPKKRLARSPSHPIHLSRSAESVF</sequence>
<dbReference type="GO" id="GO:0006950">
    <property type="term" value="P:response to stress"/>
    <property type="evidence" value="ECO:0007669"/>
    <property type="project" value="UniProtKB-ARBA"/>
</dbReference>
<dbReference type="InterPro" id="IPR051681">
    <property type="entry name" value="Ser/Thr_Kinases-Pseudokinases"/>
</dbReference>
<dbReference type="Gene3D" id="3.30.200.20">
    <property type="entry name" value="Phosphorylase Kinase, domain 1"/>
    <property type="match status" value="1"/>
</dbReference>
<evidence type="ECO:0000313" key="12">
    <source>
        <dbReference type="Proteomes" id="UP001054945"/>
    </source>
</evidence>
<keyword evidence="3 8" id="KW-0547">Nucleotide-binding</keyword>
<dbReference type="InterPro" id="IPR001245">
    <property type="entry name" value="Ser-Thr/Tyr_kinase_cat_dom"/>
</dbReference>
<comment type="catalytic activity">
    <reaction evidence="7">
        <text>L-seryl-[protein] + ATP = O-phospho-L-seryl-[protein] + ADP + H(+)</text>
        <dbReference type="Rhea" id="RHEA:17989"/>
        <dbReference type="Rhea" id="RHEA-COMP:9863"/>
        <dbReference type="Rhea" id="RHEA-COMP:11604"/>
        <dbReference type="ChEBI" id="CHEBI:15378"/>
        <dbReference type="ChEBI" id="CHEBI:29999"/>
        <dbReference type="ChEBI" id="CHEBI:30616"/>
        <dbReference type="ChEBI" id="CHEBI:83421"/>
        <dbReference type="ChEBI" id="CHEBI:456216"/>
        <dbReference type="EC" id="2.7.11.1"/>
    </reaction>
</comment>
<protein>
    <submittedName>
        <fullName evidence="11">Kinase suppressor of Ras 2</fullName>
    </submittedName>
</protein>
<dbReference type="PROSITE" id="PS00108">
    <property type="entry name" value="PROTEIN_KINASE_ST"/>
    <property type="match status" value="1"/>
</dbReference>
<evidence type="ECO:0000256" key="8">
    <source>
        <dbReference type="PROSITE-ProRule" id="PRU10141"/>
    </source>
</evidence>
<dbReference type="SMART" id="SM00220">
    <property type="entry name" value="S_TKc"/>
    <property type="match status" value="1"/>
</dbReference>
<keyword evidence="4 11" id="KW-0418">Kinase</keyword>
<evidence type="ECO:0000256" key="1">
    <source>
        <dbReference type="ARBA" id="ARBA00022527"/>
    </source>
</evidence>
<accession>A0AAV4QAL9</accession>
<dbReference type="EMBL" id="BPLR01005709">
    <property type="protein sequence ID" value="GIY04443.1"/>
    <property type="molecule type" value="Genomic_DNA"/>
</dbReference>
<feature type="binding site" evidence="8">
    <location>
        <position position="91"/>
    </location>
    <ligand>
        <name>ATP</name>
        <dbReference type="ChEBI" id="CHEBI:30616"/>
    </ligand>
</feature>
<evidence type="ECO:0000313" key="11">
    <source>
        <dbReference type="EMBL" id="GIY04443.1"/>
    </source>
</evidence>